<dbReference type="GO" id="GO:0004075">
    <property type="term" value="F:biotin carboxylase activity"/>
    <property type="evidence" value="ECO:0007669"/>
    <property type="project" value="UniProtKB-EC"/>
</dbReference>
<dbReference type="SUPFAM" id="SSF56059">
    <property type="entry name" value="Glutathione synthetase ATP-binding domain-like"/>
    <property type="match status" value="1"/>
</dbReference>
<accession>A0A4R6YVC7</accession>
<evidence type="ECO:0000256" key="9">
    <source>
        <dbReference type="ARBA" id="ARBA00023267"/>
    </source>
</evidence>
<feature type="domain" description="Biotin carboxylation" evidence="14">
    <location>
        <begin position="7"/>
        <end position="454"/>
    </location>
</feature>
<protein>
    <recommendedName>
        <fullName evidence="5">Biotin carboxylase</fullName>
    </recommendedName>
    <alternativeName>
        <fullName evidence="10">Acetyl-coenzyme A carboxylase biotin carboxylase subunit A</fullName>
    </alternativeName>
</protein>
<evidence type="ECO:0000256" key="7">
    <source>
        <dbReference type="ARBA" id="ARBA00022741"/>
    </source>
</evidence>
<keyword evidence="9" id="KW-0092">Biotin</keyword>
<dbReference type="InterPro" id="IPR000089">
    <property type="entry name" value="Biotin_lipoyl"/>
</dbReference>
<dbReference type="InterPro" id="IPR011761">
    <property type="entry name" value="ATP-grasp"/>
</dbReference>
<dbReference type="Gene3D" id="3.30.470.20">
    <property type="entry name" value="ATP-grasp fold, B domain"/>
    <property type="match status" value="1"/>
</dbReference>
<evidence type="ECO:0000259" key="13">
    <source>
        <dbReference type="PROSITE" id="PS50975"/>
    </source>
</evidence>
<dbReference type="NCBIfam" id="NF006367">
    <property type="entry name" value="PRK08591.1"/>
    <property type="match status" value="1"/>
</dbReference>
<dbReference type="InterPro" id="IPR016185">
    <property type="entry name" value="PreATP-grasp_dom_sf"/>
</dbReference>
<comment type="cofactor">
    <cofactor evidence="1">
        <name>biotin</name>
        <dbReference type="ChEBI" id="CHEBI:57586"/>
    </cofactor>
</comment>
<dbReference type="InterPro" id="IPR011054">
    <property type="entry name" value="Rudment_hybrid_motif"/>
</dbReference>
<evidence type="ECO:0000256" key="1">
    <source>
        <dbReference type="ARBA" id="ARBA00001953"/>
    </source>
</evidence>
<dbReference type="RefSeq" id="WP_133819380.1">
    <property type="nucleotide sequence ID" value="NZ_SNZH01000008.1"/>
</dbReference>
<evidence type="ECO:0000256" key="5">
    <source>
        <dbReference type="ARBA" id="ARBA00017242"/>
    </source>
</evidence>
<dbReference type="InterPro" id="IPR001882">
    <property type="entry name" value="Biotin_BS"/>
</dbReference>
<dbReference type="PROSITE" id="PS50975">
    <property type="entry name" value="ATP_GRASP"/>
    <property type="match status" value="1"/>
</dbReference>
<comment type="pathway">
    <text evidence="3">Lipid metabolism; malonyl-CoA biosynthesis; malonyl-CoA from acetyl-CoA: step 1/1.</text>
</comment>
<dbReference type="CDD" id="cd06850">
    <property type="entry name" value="biotinyl_domain"/>
    <property type="match status" value="1"/>
</dbReference>
<dbReference type="InterPro" id="IPR005479">
    <property type="entry name" value="CPAse_ATP-bd"/>
</dbReference>
<sequence length="670" mass="70941">MNDPQAVFHKVLIANRGEIAVRILRSCRRLGYRTVAVYSQADRDALHVRLADESVCIGPAAAQQSYLCIEAILAAARQCGAQAIHPGYGFLSERAEFARAVAQAGLVFIGPDAAAIEAMGDKPAAKQRMLAAGVACVPGYHGEVQDDAGLTAAALQVGLPVMIKAAAGGGGRGMRLVHDAPSLGAALQSARSEAANAFGDGRLLIEKAVVDARHIEVQVFGDRHGSIVQLGERECSVQRRNQKVVEEAPSPAVSEDLRARLGAAAVAAARAVDYVGAGTVEFLLAPDGSFYFLEMNTRLQVEHAVTELVYGVDLVEWQLRIARGEALPLTQAEILARRNGWAMEVRLCAEDPARDFLPQAGPVLAWRTRQGEGLRVDHALIEGQHIGPYYDSLQAKLVAHGATREAARRKLLQLLDETVLFGVASNSDLLAAILAHAAFVEGTISTHFISQHFPAPAIGAARRPGSRHRALAALLLHGLDAQALQASAGFAASLAGWHSSPGDATALRLGHDGGETRCRLRRESDGSHVVELAGEDTCSESLKLVQLGQGDAWFEAAGVRRHAAFARDCTRLWLALDGLTLCYEDLTYAPAASAEAAGDGRLLAPMDGRIVALNTRAGAAVGKGDVVAVLEAMKMEFSIVAGSDGVVLQLACVLGQQVKARQLLVAIQPR</sequence>
<evidence type="ECO:0000259" key="14">
    <source>
        <dbReference type="PROSITE" id="PS50979"/>
    </source>
</evidence>
<dbReference type="Pfam" id="PF00289">
    <property type="entry name" value="Biotin_carb_N"/>
    <property type="match status" value="1"/>
</dbReference>
<dbReference type="PANTHER" id="PTHR18866:SF33">
    <property type="entry name" value="METHYLCROTONOYL-COA CARBOXYLASE SUBUNIT ALPHA, MITOCHONDRIAL-RELATED"/>
    <property type="match status" value="1"/>
</dbReference>
<evidence type="ECO:0000256" key="10">
    <source>
        <dbReference type="ARBA" id="ARBA00033786"/>
    </source>
</evidence>
<dbReference type="AlphaFoldDB" id="A0A4R6YVC7"/>
<keyword evidence="16" id="KW-1185">Reference proteome</keyword>
<evidence type="ECO:0000313" key="16">
    <source>
        <dbReference type="Proteomes" id="UP000295293"/>
    </source>
</evidence>
<evidence type="ECO:0000256" key="12">
    <source>
        <dbReference type="PROSITE-ProRule" id="PRU00409"/>
    </source>
</evidence>
<keyword evidence="6" id="KW-0436">Ligase</keyword>
<evidence type="ECO:0000256" key="6">
    <source>
        <dbReference type="ARBA" id="ARBA00022598"/>
    </source>
</evidence>
<evidence type="ECO:0000256" key="4">
    <source>
        <dbReference type="ARBA" id="ARBA00011750"/>
    </source>
</evidence>
<dbReference type="Pfam" id="PF00364">
    <property type="entry name" value="Biotin_lipoyl"/>
    <property type="match status" value="1"/>
</dbReference>
<keyword evidence="8 12" id="KW-0067">ATP-binding</keyword>
<dbReference type="SMART" id="SM00878">
    <property type="entry name" value="Biotin_carb_C"/>
    <property type="match status" value="1"/>
</dbReference>
<dbReference type="OrthoDB" id="9763189at2"/>
<dbReference type="Pfam" id="PF02786">
    <property type="entry name" value="CPSase_L_D2"/>
    <property type="match status" value="1"/>
</dbReference>
<keyword evidence="7 12" id="KW-0547">Nucleotide-binding</keyword>
<dbReference type="SUPFAM" id="SSF51246">
    <property type="entry name" value="Rudiment single hybrid motif"/>
    <property type="match status" value="1"/>
</dbReference>
<organism evidence="15 16">
    <name type="scientific">Tahibacter aquaticus</name>
    <dbReference type="NCBI Taxonomy" id="520092"/>
    <lineage>
        <taxon>Bacteria</taxon>
        <taxon>Pseudomonadati</taxon>
        <taxon>Pseudomonadota</taxon>
        <taxon>Gammaproteobacteria</taxon>
        <taxon>Lysobacterales</taxon>
        <taxon>Rhodanobacteraceae</taxon>
        <taxon>Tahibacter</taxon>
    </lineage>
</organism>
<gene>
    <name evidence="15" type="ORF">DFR29_108147</name>
</gene>
<proteinExistence type="predicted"/>
<name>A0A4R6YVC7_9GAMM</name>
<dbReference type="PANTHER" id="PTHR18866">
    <property type="entry name" value="CARBOXYLASE:PYRUVATE/ACETYL-COA/PROPIONYL-COA CARBOXYLASE"/>
    <property type="match status" value="1"/>
</dbReference>
<dbReference type="InterPro" id="IPR005482">
    <property type="entry name" value="Biotin_COase_C"/>
</dbReference>
<dbReference type="Proteomes" id="UP000295293">
    <property type="component" value="Unassembled WGS sequence"/>
</dbReference>
<dbReference type="FunFam" id="3.40.50.20:FF:000010">
    <property type="entry name" value="Propionyl-CoA carboxylase subunit alpha"/>
    <property type="match status" value="1"/>
</dbReference>
<dbReference type="GO" id="GO:0005524">
    <property type="term" value="F:ATP binding"/>
    <property type="evidence" value="ECO:0007669"/>
    <property type="project" value="UniProtKB-UniRule"/>
</dbReference>
<comment type="caution">
    <text evidence="15">The sequence shown here is derived from an EMBL/GenBank/DDBJ whole genome shotgun (WGS) entry which is preliminary data.</text>
</comment>
<dbReference type="GO" id="GO:0046872">
    <property type="term" value="F:metal ion binding"/>
    <property type="evidence" value="ECO:0007669"/>
    <property type="project" value="InterPro"/>
</dbReference>
<evidence type="ECO:0000256" key="8">
    <source>
        <dbReference type="ARBA" id="ARBA00022840"/>
    </source>
</evidence>
<dbReference type="SUPFAM" id="SSF52440">
    <property type="entry name" value="PreATP-grasp domain"/>
    <property type="match status" value="1"/>
</dbReference>
<dbReference type="PROSITE" id="PS00188">
    <property type="entry name" value="BIOTIN"/>
    <property type="match status" value="1"/>
</dbReference>
<dbReference type="PROSITE" id="PS50979">
    <property type="entry name" value="BC"/>
    <property type="match status" value="1"/>
</dbReference>
<dbReference type="InterPro" id="IPR050856">
    <property type="entry name" value="Biotin_carboxylase_complex"/>
</dbReference>
<dbReference type="PROSITE" id="PS00867">
    <property type="entry name" value="CPSASE_2"/>
    <property type="match status" value="1"/>
</dbReference>
<dbReference type="SUPFAM" id="SSF51230">
    <property type="entry name" value="Single hybrid motif"/>
    <property type="match status" value="1"/>
</dbReference>
<dbReference type="Pfam" id="PF02785">
    <property type="entry name" value="Biotin_carb_C"/>
    <property type="match status" value="1"/>
</dbReference>
<dbReference type="Gene3D" id="2.40.50.100">
    <property type="match status" value="1"/>
</dbReference>
<comment type="subunit">
    <text evidence="4">Acetyl-CoA carboxylase is a heterohexamer of biotin carboxyl carrier protein, biotin carboxylase and the two subunits of carboxyl transferase in a 2:2 complex.</text>
</comment>
<dbReference type="FunFam" id="3.30.470.20:FF:000028">
    <property type="entry name" value="Methylcrotonoyl-CoA carboxylase subunit alpha, mitochondrial"/>
    <property type="match status" value="1"/>
</dbReference>
<evidence type="ECO:0000256" key="3">
    <source>
        <dbReference type="ARBA" id="ARBA00004956"/>
    </source>
</evidence>
<evidence type="ECO:0000256" key="2">
    <source>
        <dbReference type="ARBA" id="ARBA00003761"/>
    </source>
</evidence>
<reference evidence="15 16" key="1">
    <citation type="submission" date="2019-03" db="EMBL/GenBank/DDBJ databases">
        <title>Genomic Encyclopedia of Type Strains, Phase IV (KMG-IV): sequencing the most valuable type-strain genomes for metagenomic binning, comparative biology and taxonomic classification.</title>
        <authorList>
            <person name="Goeker M."/>
        </authorList>
    </citation>
    <scope>NUCLEOTIDE SEQUENCE [LARGE SCALE GENOMIC DNA]</scope>
    <source>
        <strain evidence="15 16">DSM 21667</strain>
    </source>
</reference>
<comment type="catalytic activity">
    <reaction evidence="11">
        <text>N(6)-biotinyl-L-lysyl-[protein] + hydrogencarbonate + ATP = N(6)-carboxybiotinyl-L-lysyl-[protein] + ADP + phosphate + H(+)</text>
        <dbReference type="Rhea" id="RHEA:13501"/>
        <dbReference type="Rhea" id="RHEA-COMP:10505"/>
        <dbReference type="Rhea" id="RHEA-COMP:10506"/>
        <dbReference type="ChEBI" id="CHEBI:15378"/>
        <dbReference type="ChEBI" id="CHEBI:17544"/>
        <dbReference type="ChEBI" id="CHEBI:30616"/>
        <dbReference type="ChEBI" id="CHEBI:43474"/>
        <dbReference type="ChEBI" id="CHEBI:83144"/>
        <dbReference type="ChEBI" id="CHEBI:83145"/>
        <dbReference type="ChEBI" id="CHEBI:456216"/>
        <dbReference type="EC" id="6.3.4.14"/>
    </reaction>
</comment>
<dbReference type="FunFam" id="3.30.1490.20:FF:000003">
    <property type="entry name" value="acetyl-CoA carboxylase isoform X1"/>
    <property type="match status" value="1"/>
</dbReference>
<evidence type="ECO:0000256" key="11">
    <source>
        <dbReference type="ARBA" id="ARBA00048600"/>
    </source>
</evidence>
<dbReference type="EMBL" id="SNZH01000008">
    <property type="protein sequence ID" value="TDR42562.1"/>
    <property type="molecule type" value="Genomic_DNA"/>
</dbReference>
<feature type="domain" description="ATP-grasp" evidence="13">
    <location>
        <begin position="126"/>
        <end position="323"/>
    </location>
</feature>
<dbReference type="InterPro" id="IPR011764">
    <property type="entry name" value="Biotin_carboxylation_dom"/>
</dbReference>
<comment type="function">
    <text evidence="2">This protein is a component of the acetyl coenzyme A carboxylase complex; first, biotin carboxylase catalyzes the carboxylation of the carrier protein and then the transcarboxylase transfers the carboxyl group to form malonyl-CoA.</text>
</comment>
<evidence type="ECO:0000313" key="15">
    <source>
        <dbReference type="EMBL" id="TDR42562.1"/>
    </source>
</evidence>
<dbReference type="InterPro" id="IPR011053">
    <property type="entry name" value="Single_hybrid_motif"/>
</dbReference>
<dbReference type="InterPro" id="IPR005481">
    <property type="entry name" value="BC-like_N"/>
</dbReference>